<sequence length="250" mass="27470">MADLNLVAVLEFLRAKFPDAFMALTAETQVRAGPSTTDPISDASLSSGSDIEEMELDSPLSPENPEDTGGTFTEVRNKKKRKKRSSPAPSSAASSLSSSPVPPKAPRPHSPLESRSAKSDPIPALMAMPVEPPKTAPIKQSSVRPVPLVARALMDKKPPPIYIQAPDKWPMIQSAMSNKFKVVAAATAQGIRMQLETAEAFRFVTRFLHEKEVYYHTYTLAEERILRVVIKRIPKEIPVEDVAQSLKDQK</sequence>
<dbReference type="RefSeq" id="XP_013161891.1">
    <property type="nucleotide sequence ID" value="XM_013306437.1"/>
</dbReference>
<dbReference type="Proteomes" id="UP000694872">
    <property type="component" value="Unplaced"/>
</dbReference>
<organism evidence="2">
    <name type="scientific">Papilio xuthus</name>
    <name type="common">Asian swallowtail butterfly</name>
    <dbReference type="NCBI Taxonomy" id="66420"/>
    <lineage>
        <taxon>Eukaryota</taxon>
        <taxon>Metazoa</taxon>
        <taxon>Ecdysozoa</taxon>
        <taxon>Arthropoda</taxon>
        <taxon>Hexapoda</taxon>
        <taxon>Insecta</taxon>
        <taxon>Pterygota</taxon>
        <taxon>Neoptera</taxon>
        <taxon>Endopterygota</taxon>
        <taxon>Lepidoptera</taxon>
        <taxon>Glossata</taxon>
        <taxon>Ditrysia</taxon>
        <taxon>Papilionoidea</taxon>
        <taxon>Papilionidae</taxon>
        <taxon>Papilioninae</taxon>
        <taxon>Papilio</taxon>
    </lineage>
</organism>
<evidence type="ECO:0000313" key="2">
    <source>
        <dbReference type="RefSeq" id="XP_013161891.1"/>
    </source>
</evidence>
<feature type="compositionally biased region" description="Polar residues" evidence="1">
    <location>
        <begin position="34"/>
        <end position="49"/>
    </location>
</feature>
<name>A0AAJ6YZ79_PAPXU</name>
<feature type="non-terminal residue" evidence="2">
    <location>
        <position position="250"/>
    </location>
</feature>
<dbReference type="KEGG" id="pxu:106113603"/>
<reference evidence="2" key="1">
    <citation type="submission" date="2025-08" db="UniProtKB">
        <authorList>
            <consortium name="RefSeq"/>
        </authorList>
    </citation>
    <scope>IDENTIFICATION</scope>
</reference>
<gene>
    <name evidence="2" type="primary">LOC106113603</name>
</gene>
<feature type="compositionally biased region" description="Pro residues" evidence="1">
    <location>
        <begin position="100"/>
        <end position="109"/>
    </location>
</feature>
<evidence type="ECO:0000256" key="1">
    <source>
        <dbReference type="SAM" id="MobiDB-lite"/>
    </source>
</evidence>
<proteinExistence type="predicted"/>
<protein>
    <submittedName>
        <fullName evidence="2">Uncharacterized protein LOC106113603</fullName>
    </submittedName>
</protein>
<dbReference type="AlphaFoldDB" id="A0AAJ6YZ79"/>
<accession>A0AAJ6YZ79</accession>
<feature type="compositionally biased region" description="Low complexity" evidence="1">
    <location>
        <begin position="86"/>
        <end position="99"/>
    </location>
</feature>
<feature type="region of interest" description="Disordered" evidence="1">
    <location>
        <begin position="31"/>
        <end position="139"/>
    </location>
</feature>
<dbReference type="GeneID" id="106113603"/>